<gene>
    <name evidence="2" type="ORF">PSM7751_01167</name>
</gene>
<evidence type="ECO:0000259" key="1">
    <source>
        <dbReference type="Pfam" id="PF19834"/>
    </source>
</evidence>
<dbReference type="EMBL" id="FWFN01000002">
    <property type="protein sequence ID" value="SLN28983.1"/>
    <property type="molecule type" value="Genomic_DNA"/>
</dbReference>
<dbReference type="InterPro" id="IPR045632">
    <property type="entry name" value="DUF6314"/>
</dbReference>
<dbReference type="AlphaFoldDB" id="A0A1X6YRJ9"/>
<name>A0A1X6YRJ9_9RHOB</name>
<evidence type="ECO:0000313" key="2">
    <source>
        <dbReference type="EMBL" id="SLN28983.1"/>
    </source>
</evidence>
<proteinExistence type="predicted"/>
<protein>
    <recommendedName>
        <fullName evidence="1">DUF6314 domain-containing protein</fullName>
    </recommendedName>
</protein>
<sequence length="140" mass="15940">MTARNINAFAGGWRISRVITDRRAGTMGRFDGRADLRADPAGGLIWEETGQLRLGDGPVLSATRRYLWQGQGARITVLFEDGRYFHDFDPSGAGAQAHHDCPPDVYDVVYDFADWPRWRCTWEVRGPRKDYRMESLHQPG</sequence>
<dbReference type="Proteomes" id="UP000193963">
    <property type="component" value="Unassembled WGS sequence"/>
</dbReference>
<dbReference type="RefSeq" id="WP_100148556.1">
    <property type="nucleotide sequence ID" value="NZ_FWFN01000002.1"/>
</dbReference>
<keyword evidence="3" id="KW-1185">Reference proteome</keyword>
<dbReference type="OrthoDB" id="7351979at2"/>
<accession>A0A1X6YRJ9</accession>
<reference evidence="2 3" key="1">
    <citation type="submission" date="2017-03" db="EMBL/GenBank/DDBJ databases">
        <authorList>
            <person name="Afonso C.L."/>
            <person name="Miller P.J."/>
            <person name="Scott M.A."/>
            <person name="Spackman E."/>
            <person name="Goraichik I."/>
            <person name="Dimitrov K.M."/>
            <person name="Suarez D.L."/>
            <person name="Swayne D.E."/>
        </authorList>
    </citation>
    <scope>NUCLEOTIDE SEQUENCE [LARGE SCALE GENOMIC DNA]</scope>
    <source>
        <strain evidence="2 3">CECT 7751</strain>
    </source>
</reference>
<dbReference type="Pfam" id="PF19834">
    <property type="entry name" value="DUF6314"/>
    <property type="match status" value="1"/>
</dbReference>
<evidence type="ECO:0000313" key="3">
    <source>
        <dbReference type="Proteomes" id="UP000193963"/>
    </source>
</evidence>
<feature type="domain" description="DUF6314" evidence="1">
    <location>
        <begin position="9"/>
        <end position="138"/>
    </location>
</feature>
<organism evidence="2 3">
    <name type="scientific">Pseudooceanicola marinus</name>
    <dbReference type="NCBI Taxonomy" id="396013"/>
    <lineage>
        <taxon>Bacteria</taxon>
        <taxon>Pseudomonadati</taxon>
        <taxon>Pseudomonadota</taxon>
        <taxon>Alphaproteobacteria</taxon>
        <taxon>Rhodobacterales</taxon>
        <taxon>Paracoccaceae</taxon>
        <taxon>Pseudooceanicola</taxon>
    </lineage>
</organism>